<dbReference type="Proteomes" id="UP000523821">
    <property type="component" value="Unassembled WGS sequence"/>
</dbReference>
<protein>
    <submittedName>
        <fullName evidence="1">Antitoxin ParD1/3/4</fullName>
    </submittedName>
</protein>
<accession>A0A7W9FQ97</accession>
<organism evidence="1 2">
    <name type="scientific">Prosthecomicrobium pneumaticum</name>
    <dbReference type="NCBI Taxonomy" id="81895"/>
    <lineage>
        <taxon>Bacteria</taxon>
        <taxon>Pseudomonadati</taxon>
        <taxon>Pseudomonadota</taxon>
        <taxon>Alphaproteobacteria</taxon>
        <taxon>Hyphomicrobiales</taxon>
        <taxon>Kaistiaceae</taxon>
        <taxon>Prosthecomicrobium</taxon>
    </lineage>
</organism>
<name>A0A7W9FQ97_9HYPH</name>
<dbReference type="InterPro" id="IPR038296">
    <property type="entry name" value="ParD_sf"/>
</dbReference>
<dbReference type="Gene3D" id="6.10.10.120">
    <property type="entry name" value="Antitoxin ParD1-like"/>
    <property type="match status" value="1"/>
</dbReference>
<dbReference type="EMBL" id="JACHOO010000010">
    <property type="protein sequence ID" value="MBB5754786.1"/>
    <property type="molecule type" value="Genomic_DNA"/>
</dbReference>
<dbReference type="NCBIfam" id="TIGR02606">
    <property type="entry name" value="antidote_CC2985"/>
    <property type="match status" value="1"/>
</dbReference>
<dbReference type="AlphaFoldDB" id="A0A7W9FQ97"/>
<dbReference type="RefSeq" id="WP_183858219.1">
    <property type="nucleotide sequence ID" value="NZ_JACHOO010000010.1"/>
</dbReference>
<reference evidence="1 2" key="1">
    <citation type="submission" date="2020-08" db="EMBL/GenBank/DDBJ databases">
        <title>Genomic Encyclopedia of Type Strains, Phase IV (KMG-IV): sequencing the most valuable type-strain genomes for metagenomic binning, comparative biology and taxonomic classification.</title>
        <authorList>
            <person name="Goeker M."/>
        </authorList>
    </citation>
    <scope>NUCLEOTIDE SEQUENCE [LARGE SCALE GENOMIC DNA]</scope>
    <source>
        <strain evidence="1 2">DSM 16268</strain>
    </source>
</reference>
<dbReference type="InterPro" id="IPR022789">
    <property type="entry name" value="ParD"/>
</dbReference>
<keyword evidence="2" id="KW-1185">Reference proteome</keyword>
<dbReference type="Pfam" id="PF03693">
    <property type="entry name" value="ParD_antitoxin"/>
    <property type="match status" value="1"/>
</dbReference>
<gene>
    <name evidence="1" type="ORF">GGQ63_003878</name>
</gene>
<evidence type="ECO:0000313" key="1">
    <source>
        <dbReference type="EMBL" id="MBB5754786.1"/>
    </source>
</evidence>
<evidence type="ECO:0000313" key="2">
    <source>
        <dbReference type="Proteomes" id="UP000523821"/>
    </source>
</evidence>
<comment type="caution">
    <text evidence="1">The sequence shown here is derived from an EMBL/GenBank/DDBJ whole genome shotgun (WGS) entry which is preliminary data.</text>
</comment>
<proteinExistence type="predicted"/>
<sequence length="106" mass="11856">MSKSNRILTLTDRQEEIIAELVATGRYGSAGDVLDEGLRLMREHESDYAESLEALHSAVQRGFDDIEAGRSIDLDDAGLEEFVRDAGRRAAERMRAEEPGHVRAKR</sequence>